<organism evidence="2 3">
    <name type="scientific">Aquisalimonas asiatica</name>
    <dbReference type="NCBI Taxonomy" id="406100"/>
    <lineage>
        <taxon>Bacteria</taxon>
        <taxon>Pseudomonadati</taxon>
        <taxon>Pseudomonadota</taxon>
        <taxon>Gammaproteobacteria</taxon>
        <taxon>Chromatiales</taxon>
        <taxon>Ectothiorhodospiraceae</taxon>
        <taxon>Aquisalimonas</taxon>
    </lineage>
</organism>
<protein>
    <submittedName>
        <fullName evidence="2">Uncharacterized protein</fullName>
    </submittedName>
</protein>
<keyword evidence="3" id="KW-1185">Reference proteome</keyword>
<evidence type="ECO:0000256" key="1">
    <source>
        <dbReference type="SAM" id="MobiDB-lite"/>
    </source>
</evidence>
<evidence type="ECO:0000313" key="2">
    <source>
        <dbReference type="EMBL" id="SEP19287.1"/>
    </source>
</evidence>
<reference evidence="2 3" key="1">
    <citation type="submission" date="2016-10" db="EMBL/GenBank/DDBJ databases">
        <authorList>
            <person name="de Groot N.N."/>
        </authorList>
    </citation>
    <scope>NUCLEOTIDE SEQUENCE [LARGE SCALE GENOMIC DNA]</scope>
    <source>
        <strain evidence="2 3">CGMCC 1.6291</strain>
    </source>
</reference>
<dbReference type="AlphaFoldDB" id="A0A1H8VVM3"/>
<sequence length="64" mass="7595">MAFYSWYMDRSKPLPPDEVFDPYRERDEERRLREYGPEVVRQFPASLTGPGSRLDTRRGMVGAR</sequence>
<feature type="region of interest" description="Disordered" evidence="1">
    <location>
        <begin position="42"/>
        <end position="64"/>
    </location>
</feature>
<dbReference type="Proteomes" id="UP000199657">
    <property type="component" value="Unassembled WGS sequence"/>
</dbReference>
<evidence type="ECO:0000313" key="3">
    <source>
        <dbReference type="Proteomes" id="UP000199657"/>
    </source>
</evidence>
<name>A0A1H8VVM3_9GAMM</name>
<proteinExistence type="predicted"/>
<gene>
    <name evidence="2" type="ORF">SAMN04488052_11630</name>
</gene>
<dbReference type="EMBL" id="FOEG01000016">
    <property type="protein sequence ID" value="SEP19287.1"/>
    <property type="molecule type" value="Genomic_DNA"/>
</dbReference>
<accession>A0A1H8VVM3</accession>
<dbReference type="RefSeq" id="WP_091646531.1">
    <property type="nucleotide sequence ID" value="NZ_FOEG01000016.1"/>
</dbReference>